<proteinExistence type="predicted"/>
<sequence length="281" mass="30857">MSSTDSPRRRVRFMEEIQIIPSSRTGNDNDDNLTLINDSEDDASDEAGDGDNNYSVKGSLSTLSNTTVKPKMPEWKAVQVVESILALEELPIDTEKEFGDDDISIHATTAAPVSTREPWTVALPPSPNPLVDTVEDVNGGCGYGRVVVPYPSMALLPLSSVTTASPTTITSSIVSLSLAAATPKSTPLTISTTNNKTKDDKNNIYISPRTLELISGRSQLHYWTETATLLRDQEQALALHIDQLVQVMVDVIQKCQETESELLDQKRIVFELWLELEKVRG</sequence>
<evidence type="ECO:0000313" key="2">
    <source>
        <dbReference type="EMBL" id="KAF9141660.1"/>
    </source>
</evidence>
<reference evidence="2" key="1">
    <citation type="journal article" date="2020" name="Fungal Divers.">
        <title>Resolving the Mortierellaceae phylogeny through synthesis of multi-gene phylogenetics and phylogenomics.</title>
        <authorList>
            <person name="Vandepol N."/>
            <person name="Liber J."/>
            <person name="Desiro A."/>
            <person name="Na H."/>
            <person name="Kennedy M."/>
            <person name="Barry K."/>
            <person name="Grigoriev I.V."/>
            <person name="Miller A.N."/>
            <person name="O'Donnell K."/>
            <person name="Stajich J.E."/>
            <person name="Bonito G."/>
        </authorList>
    </citation>
    <scope>NUCLEOTIDE SEQUENCE</scope>
    <source>
        <strain evidence="2">NRRL 6426</strain>
    </source>
</reference>
<name>A0A9P5V733_9FUNG</name>
<feature type="region of interest" description="Disordered" evidence="1">
    <location>
        <begin position="20"/>
        <end position="60"/>
    </location>
</feature>
<dbReference type="EMBL" id="JAAAUQ010001211">
    <property type="protein sequence ID" value="KAF9141660.1"/>
    <property type="molecule type" value="Genomic_DNA"/>
</dbReference>
<dbReference type="Proteomes" id="UP000748756">
    <property type="component" value="Unassembled WGS sequence"/>
</dbReference>
<protein>
    <submittedName>
        <fullName evidence="2">Uncharacterized protein</fullName>
    </submittedName>
</protein>
<evidence type="ECO:0000313" key="3">
    <source>
        <dbReference type="Proteomes" id="UP000748756"/>
    </source>
</evidence>
<feature type="compositionally biased region" description="Acidic residues" evidence="1">
    <location>
        <begin position="38"/>
        <end position="49"/>
    </location>
</feature>
<comment type="caution">
    <text evidence="2">The sequence shown here is derived from an EMBL/GenBank/DDBJ whole genome shotgun (WGS) entry which is preliminary data.</text>
</comment>
<keyword evidence="3" id="KW-1185">Reference proteome</keyword>
<gene>
    <name evidence="2" type="ORF">BG015_001211</name>
</gene>
<accession>A0A9P5V733</accession>
<dbReference type="AlphaFoldDB" id="A0A9P5V733"/>
<organism evidence="2 3">
    <name type="scientific">Linnemannia schmuckeri</name>
    <dbReference type="NCBI Taxonomy" id="64567"/>
    <lineage>
        <taxon>Eukaryota</taxon>
        <taxon>Fungi</taxon>
        <taxon>Fungi incertae sedis</taxon>
        <taxon>Mucoromycota</taxon>
        <taxon>Mortierellomycotina</taxon>
        <taxon>Mortierellomycetes</taxon>
        <taxon>Mortierellales</taxon>
        <taxon>Mortierellaceae</taxon>
        <taxon>Linnemannia</taxon>
    </lineage>
</organism>
<dbReference type="OrthoDB" id="2442089at2759"/>
<evidence type="ECO:0000256" key="1">
    <source>
        <dbReference type="SAM" id="MobiDB-lite"/>
    </source>
</evidence>